<evidence type="ECO:0000256" key="10">
    <source>
        <dbReference type="ARBA" id="ARBA00022927"/>
    </source>
</evidence>
<keyword evidence="6" id="KW-0812">Transmembrane</keyword>
<evidence type="ECO:0000256" key="14">
    <source>
        <dbReference type="ARBA" id="ARBA00029692"/>
    </source>
</evidence>
<keyword evidence="11" id="KW-1133">Transmembrane helix</keyword>
<evidence type="ECO:0000256" key="4">
    <source>
        <dbReference type="ARBA" id="ARBA00018980"/>
    </source>
</evidence>
<feature type="compositionally biased region" description="Basic and acidic residues" evidence="16">
    <location>
        <begin position="382"/>
        <end position="401"/>
    </location>
</feature>
<dbReference type="VEuPathDB" id="FungiDB:CNBG_4734"/>
<dbReference type="GO" id="GO:0006513">
    <property type="term" value="P:protein monoubiquitination"/>
    <property type="evidence" value="ECO:0007669"/>
    <property type="project" value="TreeGrafter"/>
</dbReference>
<comment type="subcellular location">
    <subcellularLocation>
        <location evidence="1">Peroxisome membrane</location>
        <topology evidence="1">Multi-pass membrane protein</topology>
    </subcellularLocation>
</comment>
<feature type="region of interest" description="Disordered" evidence="16">
    <location>
        <begin position="382"/>
        <end position="440"/>
    </location>
</feature>
<dbReference type="GO" id="GO:0005778">
    <property type="term" value="C:peroxisomal membrane"/>
    <property type="evidence" value="ECO:0007669"/>
    <property type="project" value="UniProtKB-SubCell"/>
</dbReference>
<keyword evidence="13" id="KW-0576">Peroxisome</keyword>
<reference evidence="18 19" key="1">
    <citation type="journal article" date="2011" name="MBio">
        <title>Genome variation in Cryptococcus gattii, an emerging pathogen of immunocompetent hosts.</title>
        <authorList>
            <person name="D'Souza C.A."/>
            <person name="Kronstad J.W."/>
            <person name="Taylor G."/>
            <person name="Warren R."/>
            <person name="Yuen M."/>
            <person name="Hu G."/>
            <person name="Jung W.H."/>
            <person name="Sham A."/>
            <person name="Kidd S.E."/>
            <person name="Tangen K."/>
            <person name="Lee N."/>
            <person name="Zeilmaker T."/>
            <person name="Sawkins J."/>
            <person name="McVicker G."/>
            <person name="Shah S."/>
            <person name="Gnerre S."/>
            <person name="Griggs A."/>
            <person name="Zeng Q."/>
            <person name="Bartlett K."/>
            <person name="Li W."/>
            <person name="Wang X."/>
            <person name="Heitman J."/>
            <person name="Stajich J.E."/>
            <person name="Fraser J.A."/>
            <person name="Meyer W."/>
            <person name="Carter D."/>
            <person name="Schein J."/>
            <person name="Krzywinski M."/>
            <person name="Kwon-Chung K.J."/>
            <person name="Varma A."/>
            <person name="Wang J."/>
            <person name="Brunham R."/>
            <person name="Fyfe M."/>
            <person name="Ouellette B.F."/>
            <person name="Siddiqui A."/>
            <person name="Marra M."/>
            <person name="Jones S."/>
            <person name="Holt R."/>
            <person name="Birren B.W."/>
            <person name="Galagan J.E."/>
            <person name="Cuomo C.A."/>
        </authorList>
    </citation>
    <scope>NUCLEOTIDE SEQUENCE [LARGE SCALE GENOMIC DNA]</scope>
    <source>
        <strain evidence="18 19">R265</strain>
    </source>
</reference>
<dbReference type="Proteomes" id="UP000029445">
    <property type="component" value="Chromosome 2"/>
</dbReference>
<keyword evidence="5" id="KW-0813">Transport</keyword>
<dbReference type="HOGENOM" id="CLU_031067_0_0_1"/>
<dbReference type="GO" id="GO:0008270">
    <property type="term" value="F:zinc ion binding"/>
    <property type="evidence" value="ECO:0007669"/>
    <property type="project" value="UniProtKB-KW"/>
</dbReference>
<evidence type="ECO:0000256" key="1">
    <source>
        <dbReference type="ARBA" id="ARBA00004585"/>
    </source>
</evidence>
<comment type="pathway">
    <text evidence="2">Protein modification; protein ubiquitination.</text>
</comment>
<dbReference type="PANTHER" id="PTHR12888">
    <property type="entry name" value="PEROXISOME ASSEMBLY PROTEIN 12 PEROXIN-12"/>
    <property type="match status" value="1"/>
</dbReference>
<keyword evidence="19" id="KW-1185">Reference proteome</keyword>
<evidence type="ECO:0000259" key="17">
    <source>
        <dbReference type="Pfam" id="PF04757"/>
    </source>
</evidence>
<dbReference type="GO" id="GO:1990429">
    <property type="term" value="C:peroxisomal importomer complex"/>
    <property type="evidence" value="ECO:0007669"/>
    <property type="project" value="TreeGrafter"/>
</dbReference>
<comment type="similarity">
    <text evidence="3">Belongs to the pex2/pex10/pex12 family.</text>
</comment>
<keyword evidence="8" id="KW-0863">Zinc-finger</keyword>
<evidence type="ECO:0000256" key="5">
    <source>
        <dbReference type="ARBA" id="ARBA00022448"/>
    </source>
</evidence>
<evidence type="ECO:0000256" key="2">
    <source>
        <dbReference type="ARBA" id="ARBA00004906"/>
    </source>
</evidence>
<dbReference type="RefSeq" id="XP_062884609.1">
    <property type="nucleotide sequence ID" value="XM_063028654.1"/>
</dbReference>
<proteinExistence type="inferred from homology"/>
<keyword evidence="9" id="KW-0862">Zinc</keyword>
<dbReference type="InterPro" id="IPR017375">
    <property type="entry name" value="PEX12"/>
</dbReference>
<dbReference type="Pfam" id="PF04757">
    <property type="entry name" value="Pex2_Pex12"/>
    <property type="match status" value="1"/>
</dbReference>
<evidence type="ECO:0000256" key="15">
    <source>
        <dbReference type="ARBA" id="ARBA00034505"/>
    </source>
</evidence>
<dbReference type="InterPro" id="IPR006845">
    <property type="entry name" value="Pex_N"/>
</dbReference>
<dbReference type="EMBL" id="CP025760">
    <property type="protein sequence ID" value="KGB78896.1"/>
    <property type="molecule type" value="Genomic_DNA"/>
</dbReference>
<dbReference type="GeneID" id="88180929"/>
<reference evidence="18 19" key="2">
    <citation type="journal article" date="2018" name="Proc. Natl. Acad. Sci.">
        <title>RNAi is a critical determinant of centromere evolution in closely related fungi.</title>
        <authorList>
            <person name="Yadav V."/>
            <person name="Sun S."/>
            <person name="Billmyre R.B."/>
            <person name="Thimmappa B.C."/>
            <person name="Shea T."/>
            <person name="Lintner R."/>
            <person name="Bakkeren G."/>
            <person name="Cuomo C.A."/>
            <person name="Heitman J."/>
            <person name="Sanyal K."/>
        </authorList>
    </citation>
    <scope>NUCLEOTIDE SEQUENCE [LARGE SCALE GENOMIC DNA]</scope>
    <source>
        <strain evidence="18 19">R265</strain>
    </source>
</reference>
<dbReference type="KEGG" id="cdeu:CNBG_4734"/>
<dbReference type="OrthoDB" id="107372at2759"/>
<dbReference type="STRING" id="294750.A0A095DDG8"/>
<evidence type="ECO:0000313" key="19">
    <source>
        <dbReference type="Proteomes" id="UP000029445"/>
    </source>
</evidence>
<organism evidence="18 19">
    <name type="scientific">Cryptococcus deuterogattii (strain R265)</name>
    <name type="common">Cryptococcus gattii VGII (strain R265)</name>
    <dbReference type="NCBI Taxonomy" id="294750"/>
    <lineage>
        <taxon>Eukaryota</taxon>
        <taxon>Fungi</taxon>
        <taxon>Dikarya</taxon>
        <taxon>Basidiomycota</taxon>
        <taxon>Agaricomycotina</taxon>
        <taxon>Tremellomycetes</taxon>
        <taxon>Tremellales</taxon>
        <taxon>Cryptococcaceae</taxon>
        <taxon>Cryptococcus</taxon>
        <taxon>Cryptococcus gattii species complex</taxon>
    </lineage>
</organism>
<evidence type="ECO:0000256" key="13">
    <source>
        <dbReference type="ARBA" id="ARBA00023140"/>
    </source>
</evidence>
<feature type="domain" description="Pex N-terminal" evidence="17">
    <location>
        <begin position="25"/>
        <end position="263"/>
    </location>
</feature>
<dbReference type="GO" id="GO:0016562">
    <property type="term" value="P:protein import into peroxisome matrix, receptor recycling"/>
    <property type="evidence" value="ECO:0007669"/>
    <property type="project" value="UniProtKB-ARBA"/>
</dbReference>
<dbReference type="PANTHER" id="PTHR12888:SF0">
    <property type="entry name" value="PEROXISOME ASSEMBLY PROTEIN 12"/>
    <property type="match status" value="1"/>
</dbReference>
<evidence type="ECO:0000256" key="8">
    <source>
        <dbReference type="ARBA" id="ARBA00022771"/>
    </source>
</evidence>
<accession>A0A095DDG8</accession>
<evidence type="ECO:0000313" key="18">
    <source>
        <dbReference type="EMBL" id="KGB78896.1"/>
    </source>
</evidence>
<dbReference type="OMA" id="VYCWKCI"/>
<name>A0A095DDG8_CRYD2</name>
<evidence type="ECO:0000256" key="16">
    <source>
        <dbReference type="SAM" id="MobiDB-lite"/>
    </source>
</evidence>
<evidence type="ECO:0000256" key="3">
    <source>
        <dbReference type="ARBA" id="ARBA00008704"/>
    </source>
</evidence>
<keyword evidence="10" id="KW-0653">Protein transport</keyword>
<evidence type="ECO:0000256" key="12">
    <source>
        <dbReference type="ARBA" id="ARBA00023136"/>
    </source>
</evidence>
<sequence>MTQPVFPEPMVSDANAPSLFDLLAQEQLRDLFHPVLRYILSYLAQRYPRYFLRLLNHHEEAFAFLLLIVEKHHLKRHNASVSEHFHGLRLVPSRTFCSPRLDRLPQAEPFSPPSSTNLTRRQRWGILIFIVGLPYVRARAQDYFERLSGIGNDEIQLDEDGEVRARSLNKSQHIFKLLYPYLNLLLDISFLGYDVAYLFSKTSYWRPWYQLLNLRILRAGFPSPPPPLDTTISSSRPILSSLSFPPLLPPLLLALKLSQWWYSPSSPRALSPLSRSRLGLQDGRGGISIAEVHKSILPPRAVNVLSSILLFPFSQKQSRNDSDGESNEGVAHKLKGEYTEKRIPPAKFGICPLCDKLWANPAILPSGWVICWKCGWNAIEGEKESGDDKQNEDKARREKQMSDGGEEEISYGTEESTSDGENKTKKRGRCPITGVYVPPGGLRRVLV</sequence>
<dbReference type="SUPFAM" id="SSF57850">
    <property type="entry name" value="RING/U-box"/>
    <property type="match status" value="1"/>
</dbReference>
<comment type="subunit">
    <text evidence="15">Component of the PEX2-PEX10-PEX12 retrotranslocation channel, composed of PEX2, PEX10 and PEX12.</text>
</comment>
<evidence type="ECO:0000256" key="11">
    <source>
        <dbReference type="ARBA" id="ARBA00022989"/>
    </source>
</evidence>
<evidence type="ECO:0000256" key="9">
    <source>
        <dbReference type="ARBA" id="ARBA00022833"/>
    </source>
</evidence>
<keyword evidence="12" id="KW-0472">Membrane</keyword>
<keyword evidence="7" id="KW-0479">Metal-binding</keyword>
<evidence type="ECO:0000256" key="6">
    <source>
        <dbReference type="ARBA" id="ARBA00022692"/>
    </source>
</evidence>
<evidence type="ECO:0000256" key="7">
    <source>
        <dbReference type="ARBA" id="ARBA00022723"/>
    </source>
</evidence>
<dbReference type="GO" id="GO:0004842">
    <property type="term" value="F:ubiquitin-protein transferase activity"/>
    <property type="evidence" value="ECO:0007669"/>
    <property type="project" value="TreeGrafter"/>
</dbReference>
<dbReference type="AlphaFoldDB" id="A0A095DDG8"/>
<gene>
    <name evidence="18" type="ORF">CNBG_4734</name>
</gene>
<protein>
    <recommendedName>
        <fullName evidence="4">Peroxisome assembly protein 12</fullName>
    </recommendedName>
    <alternativeName>
        <fullName evidence="14">Peroxin-12</fullName>
    </alternativeName>
</protein>